<dbReference type="OrthoDB" id="5874541at2759"/>
<sequence length="612" mass="70866">MTQYFLTSSFTDLHNFIFNYNNIIMEFDAHRLYSSATLKKLVQEYLPEEFISLNWSCHGNKHMKSIQNLLDNSCGKLMFTSADNLLDHLNVFGSYPGVFRHIGAPITDHYVTDVTFHYDFKKEAYVYKKDIFSCLYQCFLQRPITRNELAEITLVRGFLAFYMRSLDFKHEFNAEIVHFPAEDIKNFYEATDKLTSKFRNTPASKELKLTDDQMMAKWRSLINLDVSDVVAQDEFEKFLQRAVKSMPFNGTQKFWSRTFEWMETAIADCTEFIKSHERQFLPRACLTSGSKALVRLFTAEGINIVMVHELLQSMKQESMDVSSIEEEIIGMPRLAAWTFREVAQKLGSEAMKTIVFVTIEVPGSSFRTQPIPTIDGGYCILATDALFEILNHIISVKKFFQVIKMDQPSFLENFFETIREDFTKTSSFYFVNTEVVTNAKKKFDIFFEKNLKHFDMTKATSVRNLKNSVFTKEDVRKELKHLNLDRFFSNFPDVRLKGVAEMLITILNMQVVMAVPGSSLLSSIFDMHLPCNRPRIETSTNQEKAKETVVKKDAEECIPVVESESQKLDSGDDWKGEEDSNDSNNEQIPHPEETKKKNKRSKKTTKSISEDE</sequence>
<dbReference type="InParanoid" id="G0NHV7"/>
<dbReference type="Pfam" id="PF25100">
    <property type="entry name" value="DUF7809"/>
    <property type="match status" value="1"/>
</dbReference>
<dbReference type="InterPro" id="IPR056711">
    <property type="entry name" value="DUF7809"/>
</dbReference>
<proteinExistence type="predicted"/>
<dbReference type="PANTHER" id="PTHR21447">
    <property type="entry name" value="RING-TYPE DOMAIN-CONTAINING PROTEIN-RELATED"/>
    <property type="match status" value="1"/>
</dbReference>
<name>G0NHV7_CAEBE</name>
<accession>G0NHV7</accession>
<protein>
    <recommendedName>
        <fullName evidence="2">DUF7809 domain-containing protein</fullName>
    </recommendedName>
</protein>
<dbReference type="HOGENOM" id="CLU_446348_0_0_1"/>
<reference evidence="4" key="1">
    <citation type="submission" date="2011-07" db="EMBL/GenBank/DDBJ databases">
        <authorList>
            <consortium name="Caenorhabditis brenneri Sequencing and Analysis Consortium"/>
            <person name="Wilson R.K."/>
        </authorList>
    </citation>
    <scope>NUCLEOTIDE SEQUENCE [LARGE SCALE GENOMIC DNA]</scope>
    <source>
        <strain evidence="4">PB2801</strain>
    </source>
</reference>
<dbReference type="AlphaFoldDB" id="G0NHV7"/>
<evidence type="ECO:0000313" key="3">
    <source>
        <dbReference type="EMBL" id="EGT31535.1"/>
    </source>
</evidence>
<feature type="compositionally biased region" description="Basic and acidic residues" evidence="1">
    <location>
        <begin position="543"/>
        <end position="555"/>
    </location>
</feature>
<dbReference type="PANTHER" id="PTHR21447:SF11">
    <property type="entry name" value="RING-TYPE DOMAIN-CONTAINING PROTEIN"/>
    <property type="match status" value="1"/>
</dbReference>
<organism evidence="4">
    <name type="scientific">Caenorhabditis brenneri</name>
    <name type="common">Nematode worm</name>
    <dbReference type="NCBI Taxonomy" id="135651"/>
    <lineage>
        <taxon>Eukaryota</taxon>
        <taxon>Metazoa</taxon>
        <taxon>Ecdysozoa</taxon>
        <taxon>Nematoda</taxon>
        <taxon>Chromadorea</taxon>
        <taxon>Rhabditida</taxon>
        <taxon>Rhabditina</taxon>
        <taxon>Rhabditomorpha</taxon>
        <taxon>Rhabditoidea</taxon>
        <taxon>Rhabditidae</taxon>
        <taxon>Peloderinae</taxon>
        <taxon>Caenorhabditis</taxon>
    </lineage>
</organism>
<dbReference type="Proteomes" id="UP000008068">
    <property type="component" value="Unassembled WGS sequence"/>
</dbReference>
<dbReference type="GO" id="GO:0045087">
    <property type="term" value="P:innate immune response"/>
    <property type="evidence" value="ECO:0007669"/>
    <property type="project" value="TreeGrafter"/>
</dbReference>
<dbReference type="EMBL" id="GL379886">
    <property type="protein sequence ID" value="EGT31535.1"/>
    <property type="molecule type" value="Genomic_DNA"/>
</dbReference>
<evidence type="ECO:0000256" key="1">
    <source>
        <dbReference type="SAM" id="MobiDB-lite"/>
    </source>
</evidence>
<evidence type="ECO:0000259" key="2">
    <source>
        <dbReference type="Pfam" id="PF25100"/>
    </source>
</evidence>
<feature type="compositionally biased region" description="Basic and acidic residues" evidence="1">
    <location>
        <begin position="564"/>
        <end position="578"/>
    </location>
</feature>
<evidence type="ECO:0000313" key="4">
    <source>
        <dbReference type="Proteomes" id="UP000008068"/>
    </source>
</evidence>
<gene>
    <name evidence="3" type="ORF">CAEBREN_15786</name>
</gene>
<feature type="region of interest" description="Disordered" evidence="1">
    <location>
        <begin position="534"/>
        <end position="612"/>
    </location>
</feature>
<feature type="compositionally biased region" description="Basic residues" evidence="1">
    <location>
        <begin position="596"/>
        <end position="605"/>
    </location>
</feature>
<feature type="domain" description="DUF7809" evidence="2">
    <location>
        <begin position="125"/>
        <end position="283"/>
    </location>
</feature>
<dbReference type="eggNOG" id="ENOG502SVYK">
    <property type="taxonomic scope" value="Eukaryota"/>
</dbReference>
<keyword evidence="4" id="KW-1185">Reference proteome</keyword>
<dbReference type="GO" id="GO:0045121">
    <property type="term" value="C:membrane raft"/>
    <property type="evidence" value="ECO:0007669"/>
    <property type="project" value="TreeGrafter"/>
</dbReference>
<dbReference type="STRING" id="135651.G0NHV7"/>